<evidence type="ECO:0000256" key="5">
    <source>
        <dbReference type="SAM" id="Phobius"/>
    </source>
</evidence>
<gene>
    <name evidence="6" type="ORF">ABID21_004198</name>
</gene>
<keyword evidence="2 5" id="KW-0812">Transmembrane</keyword>
<organism evidence="6 7">
    <name type="scientific">Pseudorhizobium tarimense</name>
    <dbReference type="NCBI Taxonomy" id="1079109"/>
    <lineage>
        <taxon>Bacteria</taxon>
        <taxon>Pseudomonadati</taxon>
        <taxon>Pseudomonadota</taxon>
        <taxon>Alphaproteobacteria</taxon>
        <taxon>Hyphomicrobiales</taxon>
        <taxon>Rhizobiaceae</taxon>
        <taxon>Rhizobium/Agrobacterium group</taxon>
        <taxon>Pseudorhizobium</taxon>
    </lineage>
</organism>
<reference evidence="6 7" key="1">
    <citation type="submission" date="2024-06" db="EMBL/GenBank/DDBJ databases">
        <title>Genomic Encyclopedia of Type Strains, Phase IV (KMG-IV): sequencing the most valuable type-strain genomes for metagenomic binning, comparative biology and taxonomic classification.</title>
        <authorList>
            <person name="Goeker M."/>
        </authorList>
    </citation>
    <scope>NUCLEOTIDE SEQUENCE [LARGE SCALE GENOMIC DNA]</scope>
    <source>
        <strain evidence="6 7">DSM 105042</strain>
    </source>
</reference>
<dbReference type="Pfam" id="PF05101">
    <property type="entry name" value="VirB3"/>
    <property type="match status" value="1"/>
</dbReference>
<dbReference type="EMBL" id="JBEPLJ010000019">
    <property type="protein sequence ID" value="MET3588065.1"/>
    <property type="molecule type" value="Genomic_DNA"/>
</dbReference>
<evidence type="ECO:0000256" key="1">
    <source>
        <dbReference type="ARBA" id="ARBA00004370"/>
    </source>
</evidence>
<keyword evidence="4 5" id="KW-0472">Membrane</keyword>
<keyword evidence="3 5" id="KW-1133">Transmembrane helix</keyword>
<comment type="subcellular location">
    <subcellularLocation>
        <location evidence="1">Membrane</location>
    </subcellularLocation>
</comment>
<accession>A0ABV2HBX9</accession>
<feature type="transmembrane region" description="Helical" evidence="5">
    <location>
        <begin position="29"/>
        <end position="60"/>
    </location>
</feature>
<protein>
    <submittedName>
        <fullName evidence="6">Type IV secretion system protein VirB3</fullName>
    </submittedName>
</protein>
<name>A0ABV2HBX9_9HYPH</name>
<dbReference type="NCBIfam" id="NF010395">
    <property type="entry name" value="PRK13823.1"/>
    <property type="match status" value="1"/>
</dbReference>
<evidence type="ECO:0000256" key="3">
    <source>
        <dbReference type="ARBA" id="ARBA00022989"/>
    </source>
</evidence>
<evidence type="ECO:0000313" key="6">
    <source>
        <dbReference type="EMBL" id="MET3588065.1"/>
    </source>
</evidence>
<dbReference type="InterPro" id="IPR016704">
    <property type="entry name" value="Conjugal_tfr_TrbD"/>
</dbReference>
<dbReference type="RefSeq" id="WP_247245835.1">
    <property type="nucleotide sequence ID" value="NZ_JALJRA010000020.1"/>
</dbReference>
<evidence type="ECO:0000256" key="2">
    <source>
        <dbReference type="ARBA" id="ARBA00022692"/>
    </source>
</evidence>
<evidence type="ECO:0000313" key="7">
    <source>
        <dbReference type="Proteomes" id="UP001549031"/>
    </source>
</evidence>
<comment type="caution">
    <text evidence="6">The sequence shown here is derived from an EMBL/GenBank/DDBJ whole genome shotgun (WGS) entry which is preliminary data.</text>
</comment>
<sequence>MAEGLTLQRTPFNKAIHRPSLLLGADRELVLATGLAAAILVFVVLTVYSVLLGIGLWTLVTAILRLMAKRDPMTRQIYLRHIYYRAAYRATSSPWRDR</sequence>
<dbReference type="PIRSF" id="PIRSF017854">
    <property type="entry name" value="T4SS_TrbD"/>
    <property type="match status" value="1"/>
</dbReference>
<keyword evidence="7" id="KW-1185">Reference proteome</keyword>
<dbReference type="Proteomes" id="UP001549031">
    <property type="component" value="Unassembled WGS sequence"/>
</dbReference>
<evidence type="ECO:0000256" key="4">
    <source>
        <dbReference type="ARBA" id="ARBA00023136"/>
    </source>
</evidence>
<dbReference type="InterPro" id="IPR007792">
    <property type="entry name" value="T4SS_VirB3/TrbD/AvhB"/>
</dbReference>
<proteinExistence type="predicted"/>